<dbReference type="OrthoDB" id="663853at2"/>
<proteinExistence type="predicted"/>
<evidence type="ECO:0000256" key="1">
    <source>
        <dbReference type="ARBA" id="ARBA00022679"/>
    </source>
</evidence>
<sequence>MIGNDIVDLYQADADSNWRRKGYLQKVFTMEEQQLIQTSSNPCQMVWLLWSMKEAVYKIHSRKKNWQAFAPGKLCCTEVKISGQCASGVVTCQRVRYFTQSSLCPDFIHTIAGESFPVEAARIRISSYDPSDLSYRNTAPATVSHHGRYLALAYL</sequence>
<keyword evidence="1 3" id="KW-0808">Transferase</keyword>
<reference evidence="4" key="1">
    <citation type="submission" date="2016-10" db="EMBL/GenBank/DDBJ databases">
        <authorList>
            <person name="Varghese N."/>
            <person name="Submissions S."/>
        </authorList>
    </citation>
    <scope>NUCLEOTIDE SEQUENCE [LARGE SCALE GENOMIC DNA]</scope>
    <source>
        <strain evidence="4">DSM 19110</strain>
    </source>
</reference>
<accession>A0A1G9QXL5</accession>
<dbReference type="SUPFAM" id="SSF56214">
    <property type="entry name" value="4'-phosphopantetheinyl transferase"/>
    <property type="match status" value="1"/>
</dbReference>
<name>A0A1G9QXL5_9SPHI</name>
<dbReference type="InterPro" id="IPR008278">
    <property type="entry name" value="4-PPantetheinyl_Trfase_dom"/>
</dbReference>
<organism evidence="3 4">
    <name type="scientific">Pedobacter steynii</name>
    <dbReference type="NCBI Taxonomy" id="430522"/>
    <lineage>
        <taxon>Bacteria</taxon>
        <taxon>Pseudomonadati</taxon>
        <taxon>Bacteroidota</taxon>
        <taxon>Sphingobacteriia</taxon>
        <taxon>Sphingobacteriales</taxon>
        <taxon>Sphingobacteriaceae</taxon>
        <taxon>Pedobacter</taxon>
    </lineage>
</organism>
<dbReference type="AlphaFoldDB" id="A0A1G9QXL5"/>
<evidence type="ECO:0000313" key="4">
    <source>
        <dbReference type="Proteomes" id="UP000183200"/>
    </source>
</evidence>
<dbReference type="RefSeq" id="WP_074605713.1">
    <property type="nucleotide sequence ID" value="NZ_FNGY01000003.1"/>
</dbReference>
<dbReference type="InterPro" id="IPR037143">
    <property type="entry name" value="4-PPantetheinyl_Trfase_dom_sf"/>
</dbReference>
<dbReference type="GO" id="GO:0000287">
    <property type="term" value="F:magnesium ion binding"/>
    <property type="evidence" value="ECO:0007669"/>
    <property type="project" value="InterPro"/>
</dbReference>
<protein>
    <submittedName>
        <fullName evidence="3">4'-phosphopantetheinyl transferase superfamily protein</fullName>
    </submittedName>
</protein>
<evidence type="ECO:0000259" key="2">
    <source>
        <dbReference type="Pfam" id="PF01648"/>
    </source>
</evidence>
<dbReference type="GO" id="GO:0008897">
    <property type="term" value="F:holo-[acyl-carrier-protein] synthase activity"/>
    <property type="evidence" value="ECO:0007669"/>
    <property type="project" value="InterPro"/>
</dbReference>
<dbReference type="Gene3D" id="3.90.470.20">
    <property type="entry name" value="4'-phosphopantetheinyl transferase domain"/>
    <property type="match status" value="1"/>
</dbReference>
<gene>
    <name evidence="3" type="ORF">SAMN05421820_10323</name>
</gene>
<dbReference type="Pfam" id="PF01648">
    <property type="entry name" value="ACPS"/>
    <property type="match status" value="1"/>
</dbReference>
<keyword evidence="4" id="KW-1185">Reference proteome</keyword>
<dbReference type="Proteomes" id="UP000183200">
    <property type="component" value="Unassembled WGS sequence"/>
</dbReference>
<feature type="domain" description="4'-phosphopantetheinyl transferase" evidence="2">
    <location>
        <begin position="2"/>
        <end position="62"/>
    </location>
</feature>
<dbReference type="EMBL" id="FNGY01000003">
    <property type="protein sequence ID" value="SDM14985.1"/>
    <property type="molecule type" value="Genomic_DNA"/>
</dbReference>
<evidence type="ECO:0000313" key="3">
    <source>
        <dbReference type="EMBL" id="SDM14985.1"/>
    </source>
</evidence>